<feature type="domain" description="DUF5931" evidence="6">
    <location>
        <begin position="2"/>
        <end position="123"/>
    </location>
</feature>
<keyword evidence="4" id="KW-1133">Transmembrane helix</keyword>
<evidence type="ECO:0000313" key="8">
    <source>
        <dbReference type="Proteomes" id="UP000198649"/>
    </source>
</evidence>
<organism evidence="7 8">
    <name type="scientific">Nocardioides psychrotolerans</name>
    <dbReference type="NCBI Taxonomy" id="1005945"/>
    <lineage>
        <taxon>Bacteria</taxon>
        <taxon>Bacillati</taxon>
        <taxon>Actinomycetota</taxon>
        <taxon>Actinomycetes</taxon>
        <taxon>Propionibacteriales</taxon>
        <taxon>Nocardioidaceae</taxon>
        <taxon>Nocardioides</taxon>
    </lineage>
</organism>
<evidence type="ECO:0000259" key="5">
    <source>
        <dbReference type="Pfam" id="PF02518"/>
    </source>
</evidence>
<reference evidence="7 8" key="1">
    <citation type="submission" date="2016-10" db="EMBL/GenBank/DDBJ databases">
        <authorList>
            <person name="de Groot N.N."/>
        </authorList>
    </citation>
    <scope>NUCLEOTIDE SEQUENCE [LARGE SCALE GENOMIC DNA]</scope>
    <source>
        <strain evidence="7 8">CGMCC 1.11156</strain>
    </source>
</reference>
<dbReference type="Gene3D" id="3.30.565.10">
    <property type="entry name" value="Histidine kinase-like ATPase, C-terminal domain"/>
    <property type="match status" value="1"/>
</dbReference>
<keyword evidence="4" id="KW-0812">Transmembrane</keyword>
<dbReference type="InterPro" id="IPR036890">
    <property type="entry name" value="HATPase_C_sf"/>
</dbReference>
<evidence type="ECO:0000256" key="4">
    <source>
        <dbReference type="SAM" id="Phobius"/>
    </source>
</evidence>
<protein>
    <submittedName>
        <fullName evidence="7">Signal transduction histidine kinase</fullName>
    </submittedName>
</protein>
<dbReference type="GO" id="GO:0000160">
    <property type="term" value="P:phosphorelay signal transduction system"/>
    <property type="evidence" value="ECO:0007669"/>
    <property type="project" value="UniProtKB-KW"/>
</dbReference>
<name>A0A1I3D876_9ACTN</name>
<gene>
    <name evidence="7" type="ORF">SAMN05216561_102389</name>
</gene>
<evidence type="ECO:0000313" key="7">
    <source>
        <dbReference type="EMBL" id="SFH82778.1"/>
    </source>
</evidence>
<dbReference type="SUPFAM" id="SSF55874">
    <property type="entry name" value="ATPase domain of HSP90 chaperone/DNA topoisomerase II/histidine kinase"/>
    <property type="match status" value="1"/>
</dbReference>
<dbReference type="InterPro" id="IPR050482">
    <property type="entry name" value="Sensor_HK_TwoCompSys"/>
</dbReference>
<evidence type="ECO:0000256" key="3">
    <source>
        <dbReference type="ARBA" id="ARBA00023012"/>
    </source>
</evidence>
<evidence type="ECO:0000256" key="1">
    <source>
        <dbReference type="ARBA" id="ARBA00022679"/>
    </source>
</evidence>
<dbReference type="InterPro" id="IPR045975">
    <property type="entry name" value="DUF5931"/>
</dbReference>
<feature type="transmembrane region" description="Helical" evidence="4">
    <location>
        <begin position="64"/>
        <end position="89"/>
    </location>
</feature>
<dbReference type="Pfam" id="PF19354">
    <property type="entry name" value="DUF5931"/>
    <property type="match status" value="1"/>
</dbReference>
<sequence length="337" mass="35353">MRPAAGAFCVLVMVLWTGTALVAYADPARRRPWFLGLDLLVTLGLLVASPIVKGESFNATVPGFWVMCALLAWAVRYHWQGGLLASVLVAGTDLLVRDEINQTNYGNTFLLLIAGPIVGFMCESLQMMAKERDKAQRAALAEAERARLARAVHDGVLQVLALVQRRGAELGGEAADLGRLAGEQEQVLRTLIRSQDAVSSSSESAHAVGDLAAALGELGARPHVSVATPGTVVELPAAVVRELVSVVAACLDNVVVHVGAAASAWVLLEAFPDRVEISVRDEGPGIPAGRLEAAAAEGRLGVSESICGRVTDLGGTAELSTGPFGTEWELVVPLEAL</sequence>
<feature type="transmembrane region" description="Helical" evidence="4">
    <location>
        <begin position="33"/>
        <end position="52"/>
    </location>
</feature>
<feature type="domain" description="Histidine kinase/HSP90-like ATPase" evidence="5">
    <location>
        <begin position="241"/>
        <end position="335"/>
    </location>
</feature>
<keyword evidence="2 7" id="KW-0418">Kinase</keyword>
<dbReference type="EMBL" id="FOQG01000002">
    <property type="protein sequence ID" value="SFH82778.1"/>
    <property type="molecule type" value="Genomic_DNA"/>
</dbReference>
<feature type="transmembrane region" description="Helical" evidence="4">
    <location>
        <begin position="109"/>
        <end position="129"/>
    </location>
</feature>
<dbReference type="GO" id="GO:0016301">
    <property type="term" value="F:kinase activity"/>
    <property type="evidence" value="ECO:0007669"/>
    <property type="project" value="UniProtKB-KW"/>
</dbReference>
<evidence type="ECO:0000259" key="6">
    <source>
        <dbReference type="Pfam" id="PF19354"/>
    </source>
</evidence>
<dbReference type="AlphaFoldDB" id="A0A1I3D876"/>
<dbReference type="PANTHER" id="PTHR24421:SF61">
    <property type="entry name" value="OXYGEN SENSOR HISTIDINE KINASE NREB"/>
    <property type="match status" value="1"/>
</dbReference>
<proteinExistence type="predicted"/>
<keyword evidence="8" id="KW-1185">Reference proteome</keyword>
<dbReference type="STRING" id="1005945.SAMN05216561_102389"/>
<accession>A0A1I3D876</accession>
<evidence type="ECO:0000256" key="2">
    <source>
        <dbReference type="ARBA" id="ARBA00022777"/>
    </source>
</evidence>
<keyword evidence="1" id="KW-0808">Transferase</keyword>
<dbReference type="PANTHER" id="PTHR24421">
    <property type="entry name" value="NITRATE/NITRITE SENSOR PROTEIN NARX-RELATED"/>
    <property type="match status" value="1"/>
</dbReference>
<dbReference type="InterPro" id="IPR003594">
    <property type="entry name" value="HATPase_dom"/>
</dbReference>
<keyword evidence="3" id="KW-0902">Two-component regulatory system</keyword>
<dbReference type="NCBIfam" id="NF047322">
    <property type="entry name" value="HK_morpho_MacS"/>
    <property type="match status" value="1"/>
</dbReference>
<dbReference type="Proteomes" id="UP000198649">
    <property type="component" value="Unassembled WGS sequence"/>
</dbReference>
<dbReference type="Pfam" id="PF02518">
    <property type="entry name" value="HATPase_c"/>
    <property type="match status" value="1"/>
</dbReference>
<keyword evidence="4" id="KW-0472">Membrane</keyword>